<feature type="domain" description="Transposase IS110-like N-terminal" evidence="1">
    <location>
        <begin position="9"/>
        <end position="155"/>
    </location>
</feature>
<dbReference type="PANTHER" id="PTHR33055">
    <property type="entry name" value="TRANSPOSASE FOR INSERTION SEQUENCE ELEMENT IS1111A"/>
    <property type="match status" value="1"/>
</dbReference>
<dbReference type="PANTHER" id="PTHR33055:SF15">
    <property type="entry name" value="TRANSPOSASE-RELATED"/>
    <property type="match status" value="1"/>
</dbReference>
<evidence type="ECO:0000313" key="3">
    <source>
        <dbReference type="EMBL" id="ADU30458.1"/>
    </source>
</evidence>
<dbReference type="GO" id="GO:0006313">
    <property type="term" value="P:DNA transposition"/>
    <property type="evidence" value="ECO:0007669"/>
    <property type="project" value="InterPro"/>
</dbReference>
<dbReference type="EMBL" id="CP002394">
    <property type="protein sequence ID" value="ADU30863.1"/>
    <property type="molecule type" value="Genomic_DNA"/>
</dbReference>
<protein>
    <submittedName>
        <fullName evidence="4">Transposase IS116/IS110/IS902 family protein</fullName>
    </submittedName>
</protein>
<dbReference type="KEGG" id="bco:Bcell_2198"/>
<reference evidence="5" key="1">
    <citation type="submission" date="2010-12" db="EMBL/GenBank/DDBJ databases">
        <title>Complete sequence of Bacillus cellulosilyticus DSM 2522.</title>
        <authorList>
            <consortium name="US DOE Joint Genome Institute"/>
            <person name="Lucas S."/>
            <person name="Copeland A."/>
            <person name="Lapidus A."/>
            <person name="Cheng J.-F."/>
            <person name="Bruce D."/>
            <person name="Goodwin L."/>
            <person name="Pitluck S."/>
            <person name="Chertkov O."/>
            <person name="Detter J.C."/>
            <person name="Han C."/>
            <person name="Tapia R."/>
            <person name="Land M."/>
            <person name="Hauser L."/>
            <person name="Jeffries C."/>
            <person name="Kyrpides N."/>
            <person name="Ivanova N."/>
            <person name="Mikhailova N."/>
            <person name="Brumm P."/>
            <person name="Mead D."/>
            <person name="Woyke T."/>
        </authorList>
    </citation>
    <scope>NUCLEOTIDE SEQUENCE [LARGE SCALE GENOMIC DNA]</scope>
    <source>
        <strain evidence="5">DSM 2522</strain>
    </source>
</reference>
<keyword evidence="6" id="KW-1185">Reference proteome</keyword>
<proteinExistence type="predicted"/>
<dbReference type="HOGENOM" id="CLU_036902_11_0_9"/>
<dbReference type="KEGG" id="bco:Bcell_2400"/>
<gene>
    <name evidence="3" type="ordered locus">Bcell_2198</name>
    <name evidence="4" type="ordered locus">Bcell_2400</name>
    <name evidence="5" type="ordered locus">Bcell_2606</name>
</gene>
<dbReference type="KEGG" id="bco:Bcell_2606"/>
<evidence type="ECO:0000313" key="4">
    <source>
        <dbReference type="EMBL" id="ADU30658.1"/>
    </source>
</evidence>
<dbReference type="EMBL" id="CP002394">
    <property type="protein sequence ID" value="ADU30458.1"/>
    <property type="molecule type" value="Genomic_DNA"/>
</dbReference>
<sequence length="410" mass="46683">MDAVLERCAGLDVHQEEIVACVMYGPLEKRPKKETQTFLTTTKGLLALHDWLESFKCTHVAMESTGVYWKPVWNILEGSFELILANAKRIKNVPGRKTDVSDAAWITQLLRCGLITPSFVPPENFRDLRDYTRYRRKLVGNASSEKNRIHKILQDANVKLTTFVSDLFGVSGRALLESIINGEVLTEEQVRSLVKTSLKRKVPQLVDALNGRVRQHHRKIIRMHYDHLIYLEKQISELEGEIDRLITPYDEYVELLDTIPGVSFNAIAVIIAEIGVDMSCFPSDKHLASWGGLCPGNNESAGKKKNSRTQKGNRSLKGVLCQAAWSASKSKGTRLSSFFHRVQKRRGQYKASMATAHLILRIIYHIIKDKIPYEELGWDYAEKDTERKINYWIKNIESKGFKVTVEQPTA</sequence>
<dbReference type="AlphaFoldDB" id="E6TS04"/>
<name>E6TS04_EVAC2</name>
<dbReference type="Proteomes" id="UP000001401">
    <property type="component" value="Chromosome"/>
</dbReference>
<organism evidence="4 6">
    <name type="scientific">Evansella cellulosilytica (strain ATCC 21833 / DSM 2522 / FERM P-1141 / JCM 9156 / N-4)</name>
    <name type="common">Bacillus cellulosilyticus</name>
    <dbReference type="NCBI Taxonomy" id="649639"/>
    <lineage>
        <taxon>Bacteria</taxon>
        <taxon>Bacillati</taxon>
        <taxon>Bacillota</taxon>
        <taxon>Bacilli</taxon>
        <taxon>Bacillales</taxon>
        <taxon>Bacillaceae</taxon>
        <taxon>Evansella</taxon>
    </lineage>
</organism>
<dbReference type="GO" id="GO:0003677">
    <property type="term" value="F:DNA binding"/>
    <property type="evidence" value="ECO:0007669"/>
    <property type="project" value="InterPro"/>
</dbReference>
<dbReference type="RefSeq" id="WP_013488793.1">
    <property type="nucleotide sequence ID" value="NC_014829.1"/>
</dbReference>
<evidence type="ECO:0000259" key="2">
    <source>
        <dbReference type="Pfam" id="PF02371"/>
    </source>
</evidence>
<evidence type="ECO:0000313" key="6">
    <source>
        <dbReference type="Proteomes" id="UP000001401"/>
    </source>
</evidence>
<dbReference type="OrthoDB" id="9815354at2"/>
<dbReference type="Pfam" id="PF02371">
    <property type="entry name" value="Transposase_20"/>
    <property type="match status" value="1"/>
</dbReference>
<dbReference type="InterPro" id="IPR003346">
    <property type="entry name" value="Transposase_20"/>
</dbReference>
<dbReference type="InterPro" id="IPR047650">
    <property type="entry name" value="Transpos_IS110"/>
</dbReference>
<dbReference type="EMBL" id="CP002394">
    <property type="protein sequence ID" value="ADU30658.1"/>
    <property type="molecule type" value="Genomic_DNA"/>
</dbReference>
<dbReference type="Pfam" id="PF01548">
    <property type="entry name" value="DEDD_Tnp_IS110"/>
    <property type="match status" value="1"/>
</dbReference>
<accession>E6TS04</accession>
<dbReference type="GO" id="GO:0004803">
    <property type="term" value="F:transposase activity"/>
    <property type="evidence" value="ECO:0007669"/>
    <property type="project" value="InterPro"/>
</dbReference>
<dbReference type="InterPro" id="IPR002525">
    <property type="entry name" value="Transp_IS110-like_N"/>
</dbReference>
<feature type="domain" description="Transposase IS116/IS110/IS902 C-terminal" evidence="2">
    <location>
        <begin position="254"/>
        <end position="337"/>
    </location>
</feature>
<evidence type="ECO:0000259" key="1">
    <source>
        <dbReference type="Pfam" id="PF01548"/>
    </source>
</evidence>
<dbReference type="NCBIfam" id="NF033542">
    <property type="entry name" value="transpos_IS110"/>
    <property type="match status" value="1"/>
</dbReference>
<evidence type="ECO:0000313" key="5">
    <source>
        <dbReference type="EMBL" id="ADU30863.1"/>
    </source>
</evidence>
<dbReference type="eggNOG" id="COG3547">
    <property type="taxonomic scope" value="Bacteria"/>
</dbReference>